<evidence type="ECO:0000313" key="2">
    <source>
        <dbReference type="EMBL" id="CAF3844129.1"/>
    </source>
</evidence>
<protein>
    <submittedName>
        <fullName evidence="2">Uncharacterized protein</fullName>
    </submittedName>
</protein>
<dbReference type="InterPro" id="IPR043136">
    <property type="entry name" value="B30.2/SPRY_sf"/>
</dbReference>
<name>A0A819E3L7_9BILA</name>
<reference evidence="2" key="1">
    <citation type="submission" date="2021-02" db="EMBL/GenBank/DDBJ databases">
        <authorList>
            <person name="Nowell W R."/>
        </authorList>
    </citation>
    <scope>NUCLEOTIDE SEQUENCE</scope>
</reference>
<dbReference type="InterPro" id="IPR013320">
    <property type="entry name" value="ConA-like_dom_sf"/>
</dbReference>
<dbReference type="SUPFAM" id="SSF49899">
    <property type="entry name" value="Concanavalin A-like lectins/glucanases"/>
    <property type="match status" value="1"/>
</dbReference>
<proteinExistence type="predicted"/>
<dbReference type="AlphaFoldDB" id="A0A819E3L7"/>
<evidence type="ECO:0000313" key="3">
    <source>
        <dbReference type="Proteomes" id="UP000663866"/>
    </source>
</evidence>
<evidence type="ECO:0000313" key="1">
    <source>
        <dbReference type="EMBL" id="CAF2098180.1"/>
    </source>
</evidence>
<dbReference type="Proteomes" id="UP000663856">
    <property type="component" value="Unassembled WGS sequence"/>
</dbReference>
<comment type="caution">
    <text evidence="2">The sequence shown here is derived from an EMBL/GenBank/DDBJ whole genome shotgun (WGS) entry which is preliminary data.</text>
</comment>
<sequence length="169" mass="19310">MAASVISTDLFDQVTGQARIENDGQVVRNGSATTHAGVRCRGTYSSGQHLFRFKIEPLGNTKWMLFGIVNKRAPLSYDPYEQPTAYVWAGNDYVCTRGALQDDCKCYTTDMQMNGSFQFLVDCERKIISLRNERTSSIHELNVDVSKCAFPWQLYFNLYNEIDRARILR</sequence>
<dbReference type="Proteomes" id="UP000663866">
    <property type="component" value="Unassembled WGS sequence"/>
</dbReference>
<accession>A0A819E3L7</accession>
<dbReference type="Gene3D" id="2.60.120.920">
    <property type="match status" value="1"/>
</dbReference>
<dbReference type="EMBL" id="CAJOBG010000676">
    <property type="protein sequence ID" value="CAF3844129.1"/>
    <property type="molecule type" value="Genomic_DNA"/>
</dbReference>
<dbReference type="EMBL" id="CAJNRF010008115">
    <property type="protein sequence ID" value="CAF2098180.1"/>
    <property type="molecule type" value="Genomic_DNA"/>
</dbReference>
<keyword evidence="3" id="KW-1185">Reference proteome</keyword>
<gene>
    <name evidence="2" type="ORF">OVN521_LOCUS6444</name>
    <name evidence="1" type="ORF">WKI299_LOCUS19639</name>
</gene>
<organism evidence="2 3">
    <name type="scientific">Rotaria magnacalcarata</name>
    <dbReference type="NCBI Taxonomy" id="392030"/>
    <lineage>
        <taxon>Eukaryota</taxon>
        <taxon>Metazoa</taxon>
        <taxon>Spiralia</taxon>
        <taxon>Gnathifera</taxon>
        <taxon>Rotifera</taxon>
        <taxon>Eurotatoria</taxon>
        <taxon>Bdelloidea</taxon>
        <taxon>Philodinida</taxon>
        <taxon>Philodinidae</taxon>
        <taxon>Rotaria</taxon>
    </lineage>
</organism>